<dbReference type="GO" id="GO:0006515">
    <property type="term" value="P:protein quality control for misfolded or incompletely synthesized proteins"/>
    <property type="evidence" value="ECO:0007669"/>
    <property type="project" value="TreeGrafter"/>
</dbReference>
<dbReference type="Gene3D" id="3.40.50.300">
    <property type="entry name" value="P-loop containing nucleotide triphosphate hydrolases"/>
    <property type="match status" value="1"/>
</dbReference>
<dbReference type="PANTHER" id="PTHR43718:SF2">
    <property type="entry name" value="LON PROTEASE HOMOLOG, MITOCHONDRIAL"/>
    <property type="match status" value="1"/>
</dbReference>
<dbReference type="KEGG" id="acr:Acry_3366"/>
<dbReference type="AlphaFoldDB" id="A5FTP5"/>
<dbReference type="Proteomes" id="UP000000245">
    <property type="component" value="Plasmid pACRY02"/>
</dbReference>
<feature type="region of interest" description="Disordered" evidence="1">
    <location>
        <begin position="34"/>
        <end position="54"/>
    </location>
</feature>
<dbReference type="GO" id="GO:0004176">
    <property type="term" value="F:ATP-dependent peptidase activity"/>
    <property type="evidence" value="ECO:0007669"/>
    <property type="project" value="InterPro"/>
</dbReference>
<dbReference type="EMBL" id="CP000690">
    <property type="protein sequence ID" value="ABQ28977.1"/>
    <property type="molecule type" value="Genomic_DNA"/>
</dbReference>
<dbReference type="HOGENOM" id="CLU_555079_0_0_5"/>
<reference evidence="3 4" key="1">
    <citation type="submission" date="2007-05" db="EMBL/GenBank/DDBJ databases">
        <title>Complete sequence of plasmid2 pACRY02 of Acidiphilium cryptum JF-5.</title>
        <authorList>
            <consortium name="US DOE Joint Genome Institute"/>
            <person name="Copeland A."/>
            <person name="Lucas S."/>
            <person name="Lapidus A."/>
            <person name="Barry K."/>
            <person name="Detter J.C."/>
            <person name="Glavina del Rio T."/>
            <person name="Hammon N."/>
            <person name="Israni S."/>
            <person name="Dalin E."/>
            <person name="Tice H."/>
            <person name="Pitluck S."/>
            <person name="Sims D."/>
            <person name="Brettin T."/>
            <person name="Bruce D."/>
            <person name="Han C."/>
            <person name="Schmutz J."/>
            <person name="Larimer F."/>
            <person name="Land M."/>
            <person name="Hauser L."/>
            <person name="Kyrpides N."/>
            <person name="Kim E."/>
            <person name="Magnuson T."/>
            <person name="Richardson P."/>
        </authorList>
    </citation>
    <scope>NUCLEOTIDE SEQUENCE [LARGE SCALE GENOMIC DNA]</scope>
    <source>
        <strain evidence="4">JF-5</strain>
        <plasmid evidence="4">Plasmid pACRY02</plasmid>
    </source>
</reference>
<dbReference type="GO" id="GO:0016887">
    <property type="term" value="F:ATP hydrolysis activity"/>
    <property type="evidence" value="ECO:0007669"/>
    <property type="project" value="InterPro"/>
</dbReference>
<dbReference type="Pfam" id="PF00004">
    <property type="entry name" value="AAA"/>
    <property type="match status" value="1"/>
</dbReference>
<name>A5FTP5_ACICJ</name>
<protein>
    <submittedName>
        <fullName evidence="3">AAA ATPase, central domain protein</fullName>
    </submittedName>
</protein>
<evidence type="ECO:0000256" key="1">
    <source>
        <dbReference type="SAM" id="MobiDB-lite"/>
    </source>
</evidence>
<organism evidence="3 4">
    <name type="scientific">Acidiphilium cryptum (strain JF-5)</name>
    <dbReference type="NCBI Taxonomy" id="349163"/>
    <lineage>
        <taxon>Bacteria</taxon>
        <taxon>Pseudomonadati</taxon>
        <taxon>Pseudomonadota</taxon>
        <taxon>Alphaproteobacteria</taxon>
        <taxon>Acetobacterales</taxon>
        <taxon>Acidocellaceae</taxon>
        <taxon>Acidiphilium</taxon>
    </lineage>
</organism>
<dbReference type="SUPFAM" id="SSF52540">
    <property type="entry name" value="P-loop containing nucleoside triphosphate hydrolases"/>
    <property type="match status" value="1"/>
</dbReference>
<dbReference type="InterPro" id="IPR003959">
    <property type="entry name" value="ATPase_AAA_core"/>
</dbReference>
<feature type="domain" description="ATPase AAA-type core" evidence="2">
    <location>
        <begin position="280"/>
        <end position="417"/>
    </location>
</feature>
<dbReference type="GO" id="GO:0051131">
    <property type="term" value="P:chaperone-mediated protein complex assembly"/>
    <property type="evidence" value="ECO:0007669"/>
    <property type="project" value="TreeGrafter"/>
</dbReference>
<keyword evidence="3" id="KW-0614">Plasmid</keyword>
<dbReference type="InterPro" id="IPR027065">
    <property type="entry name" value="Lon_Prtase"/>
</dbReference>
<keyword evidence="4" id="KW-1185">Reference proteome</keyword>
<dbReference type="InterPro" id="IPR027417">
    <property type="entry name" value="P-loop_NTPase"/>
</dbReference>
<geneLocation type="plasmid" evidence="3 4">
    <name>pACRY02</name>
</geneLocation>
<accession>A5FTP5</accession>
<evidence type="ECO:0000313" key="3">
    <source>
        <dbReference type="EMBL" id="ABQ28977.1"/>
    </source>
</evidence>
<dbReference type="GO" id="GO:0003697">
    <property type="term" value="F:single-stranded DNA binding"/>
    <property type="evidence" value="ECO:0007669"/>
    <property type="project" value="TreeGrafter"/>
</dbReference>
<proteinExistence type="predicted"/>
<dbReference type="GO" id="GO:0005524">
    <property type="term" value="F:ATP binding"/>
    <property type="evidence" value="ECO:0007669"/>
    <property type="project" value="InterPro"/>
</dbReference>
<evidence type="ECO:0000259" key="2">
    <source>
        <dbReference type="Pfam" id="PF00004"/>
    </source>
</evidence>
<gene>
    <name evidence="3" type="ordered locus">Acry_3366</name>
</gene>
<dbReference type="GO" id="GO:0004252">
    <property type="term" value="F:serine-type endopeptidase activity"/>
    <property type="evidence" value="ECO:0007669"/>
    <property type="project" value="InterPro"/>
</dbReference>
<sequence length="491" mass="53504">MTKASGNPTDDISGLLEDGIGVFDDAGELHVPLRRGRGGTPVAGTRGDWGLEDPPAPPIVPAPGMNDRVSNWAARNIIAPAILAIIQPTGLDREQAGRVHDAVRRLIPAGLPPGALNLHGAVKLLFGMEFRSLPLKTRCETLEMLLAWMGLTEEVGLEIFGEDIWRALPFHWNQRVAELDTSDDAVAPAEVAAGATDPRRDVATGVIVVREIGNSDNDSAKRADKAVTSLVQKPLPLFRSNRLDTFRERMVADFPHAATAIDDLYWDLTTRDHVAWTPRILVGNPGVGKTSFVEAACLVLEIPYLKYPCGGDTDSVSFRGASRKWSTTSPSLPLSLIASHQIANPVIILDEIEKAGTSRYNGNLLDVLLGMMDRKQASGWYDPHVEAPIDLRHVNWLATANSTKDLPPAIRDRFRMVSRIADPSAEHGPHLVKALLRQVVAERGPGAAMIEPLGLDEIEAITGIWGGGSVRQLQTVLEHWLRQRDRSASRH</sequence>
<dbReference type="RefSeq" id="WP_011930677.1">
    <property type="nucleotide sequence ID" value="NC_009468.1"/>
</dbReference>
<evidence type="ECO:0000313" key="4">
    <source>
        <dbReference type="Proteomes" id="UP000000245"/>
    </source>
</evidence>
<dbReference type="PANTHER" id="PTHR43718">
    <property type="entry name" value="LON PROTEASE"/>
    <property type="match status" value="1"/>
</dbReference>
<dbReference type="GO" id="GO:0007005">
    <property type="term" value="P:mitochondrion organization"/>
    <property type="evidence" value="ECO:0007669"/>
    <property type="project" value="TreeGrafter"/>
</dbReference>